<accession>A0A0G8BYQ5</accession>
<dbReference type="EMBL" id="LCYN01000031">
    <property type="protein sequence ID" value="KKZ92234.1"/>
    <property type="molecule type" value="Genomic_DNA"/>
</dbReference>
<feature type="domain" description="Metallo-beta-lactamase" evidence="1">
    <location>
        <begin position="29"/>
        <end position="219"/>
    </location>
</feature>
<keyword evidence="3" id="KW-0378">Hydrolase</keyword>
<sequence>MTILPDPWFTVKQIARNTYAISEYGHWEKVHSFLLVGDTTALLIDTGLGIDNLKRITDQLTNLPIIVVTTHVHWDHIGSHAQFEEIYVHALEADWLINGIKGLPITQIRHDIARDITLPTPKTFQPETFKPFQGTPTKLLQDGDMIDIGNRKIQIIHTPGHSPGHICLYDYESAFLFTGDLLYEGTIFAFYPTTNPVDLVQSLNKITNLFPIKQIFGSHHTLGLSPVILKEVKYAIQYLNDKELIKHGTGIHTFQNFSLQF</sequence>
<evidence type="ECO:0000313" key="5">
    <source>
        <dbReference type="Proteomes" id="UP000196052"/>
    </source>
</evidence>
<dbReference type="PANTHER" id="PTHR42951">
    <property type="entry name" value="METALLO-BETA-LACTAMASE DOMAIN-CONTAINING"/>
    <property type="match status" value="1"/>
</dbReference>
<dbReference type="PATRIC" id="fig|1396.433.peg.4185"/>
<dbReference type="Proteomes" id="UP000196052">
    <property type="component" value="Unassembled WGS sequence"/>
</dbReference>
<dbReference type="Pfam" id="PF00753">
    <property type="entry name" value="Lactamase_B"/>
    <property type="match status" value="1"/>
</dbReference>
<proteinExistence type="predicted"/>
<dbReference type="RefSeq" id="WP_046959027.1">
    <property type="nucleotide sequence ID" value="NZ_CP036101.1"/>
</dbReference>
<organism evidence="2 4">
    <name type="scientific">Bacillus wiedmannii</name>
    <dbReference type="NCBI Taxonomy" id="1890302"/>
    <lineage>
        <taxon>Bacteria</taxon>
        <taxon>Bacillati</taxon>
        <taxon>Bacillota</taxon>
        <taxon>Bacilli</taxon>
        <taxon>Bacillales</taxon>
        <taxon>Bacillaceae</taxon>
        <taxon>Bacillus</taxon>
        <taxon>Bacillus cereus group</taxon>
    </lineage>
</organism>
<protein>
    <submittedName>
        <fullName evidence="3">Zn-dependent hydrolase, beta-lactamase super</fullName>
    </submittedName>
</protein>
<reference evidence="3" key="5">
    <citation type="submission" date="2016-08" db="EMBL/GenBank/DDBJ databases">
        <authorList>
            <person name="Seilhamer J.J."/>
        </authorList>
    </citation>
    <scope>NUCLEOTIDE SEQUENCE [LARGE SCALE GENOMIC DNA]</scope>
    <source>
        <strain evidence="3">INRA Bc05-F1</strain>
    </source>
</reference>
<accession>A0A2C4SLB7</accession>
<dbReference type="SUPFAM" id="SSF56281">
    <property type="entry name" value="Metallo-hydrolase/oxidoreductase"/>
    <property type="match status" value="1"/>
</dbReference>
<name>A0A0G8BYQ5_9BACI</name>
<reference evidence="5" key="4">
    <citation type="submission" date="2016-08" db="EMBL/GenBank/DDBJ databases">
        <authorList>
            <person name="Loux V."/>
            <person name="Rue O."/>
        </authorList>
    </citation>
    <scope>NUCLEOTIDE SEQUENCE [LARGE SCALE GENOMIC DNA]</scope>
    <source>
        <strain evidence="5">INRA Bc05-F1</strain>
    </source>
</reference>
<reference evidence="2 4" key="1">
    <citation type="journal article" date="2015" name="Genome Announc.">
        <title>Next-Generation Whole-Genome Sequencing of Eight Strains of Bacillus cereus, Isolated from Food.</title>
        <authorList>
            <person name="Krawczyk A.O."/>
            <person name="de Jong A."/>
            <person name="Eijlander R.T."/>
            <person name="Berendsen E.M."/>
            <person name="Holsappel S."/>
            <person name="Wells-Bennik M.H."/>
            <person name="Kuipers O.P."/>
        </authorList>
    </citation>
    <scope>NUCLEOTIDE SEQUENCE [LARGE SCALE GENOMIC DNA]</scope>
    <source>
        <strain evidence="2 4">B4147</strain>
    </source>
</reference>
<evidence type="ECO:0000313" key="3">
    <source>
        <dbReference type="EMBL" id="SCC15933.1"/>
    </source>
</evidence>
<dbReference type="InterPro" id="IPR036866">
    <property type="entry name" value="RibonucZ/Hydroxyglut_hydro"/>
</dbReference>
<dbReference type="InterPro" id="IPR050855">
    <property type="entry name" value="NDM-1-like"/>
</dbReference>
<evidence type="ECO:0000313" key="2">
    <source>
        <dbReference type="EMBL" id="KKZ92234.1"/>
    </source>
</evidence>
<dbReference type="Gene3D" id="3.60.15.10">
    <property type="entry name" value="Ribonuclease Z/Hydroxyacylglutathione hydrolase-like"/>
    <property type="match status" value="1"/>
</dbReference>
<reference evidence="2" key="3">
    <citation type="submission" date="2015-04" db="EMBL/GenBank/DDBJ databases">
        <authorList>
            <person name="Syromyatnikov M.Y."/>
            <person name="Popov V.N."/>
        </authorList>
    </citation>
    <scope>NUCLEOTIDE SEQUENCE</scope>
    <source>
        <strain evidence="2">B4147</strain>
    </source>
</reference>
<dbReference type="EMBL" id="FMBE01000013">
    <property type="protein sequence ID" value="SCC15933.1"/>
    <property type="molecule type" value="Genomic_DNA"/>
</dbReference>
<dbReference type="Proteomes" id="UP000035350">
    <property type="component" value="Unassembled WGS sequence"/>
</dbReference>
<dbReference type="InterPro" id="IPR001279">
    <property type="entry name" value="Metallo-B-lactamas"/>
</dbReference>
<dbReference type="AlphaFoldDB" id="A0A0G8BYQ5"/>
<accession>A0A1C4CAA6</accession>
<dbReference type="PANTHER" id="PTHR42951:SF4">
    <property type="entry name" value="ACYL-COENZYME A THIOESTERASE MBLAC2"/>
    <property type="match status" value="1"/>
</dbReference>
<evidence type="ECO:0000313" key="4">
    <source>
        <dbReference type="Proteomes" id="UP000035350"/>
    </source>
</evidence>
<reference evidence="4" key="2">
    <citation type="submission" date="2015-04" db="EMBL/GenBank/DDBJ databases">
        <title>Draft Genome Sequences of Eight Spore-Forming Food Isolates of Bacillus cereus Genome sequencing.</title>
        <authorList>
            <person name="Krawcyk A.O."/>
            <person name="de Jong A."/>
            <person name="Eijlander R.T."/>
            <person name="Berendsen E.M."/>
            <person name="Holsappel S."/>
            <person name="Wells-Bennik M."/>
            <person name="Kuipers O.P."/>
        </authorList>
    </citation>
    <scope>NUCLEOTIDE SEQUENCE [LARGE SCALE GENOMIC DNA]</scope>
    <source>
        <strain evidence="4">B4147</strain>
    </source>
</reference>
<dbReference type="SMART" id="SM00849">
    <property type="entry name" value="Lactamase_B"/>
    <property type="match status" value="1"/>
</dbReference>
<gene>
    <name evidence="2" type="ORF">B4147_1470</name>
    <name evidence="3" type="ORF">BC05F1_01819</name>
</gene>
<evidence type="ECO:0000259" key="1">
    <source>
        <dbReference type="SMART" id="SM00849"/>
    </source>
</evidence>
<dbReference type="GO" id="GO:0016787">
    <property type="term" value="F:hydrolase activity"/>
    <property type="evidence" value="ECO:0007669"/>
    <property type="project" value="UniProtKB-KW"/>
</dbReference>